<keyword evidence="6" id="KW-1185">Reference proteome</keyword>
<evidence type="ECO:0000259" key="2">
    <source>
        <dbReference type="PROSITE" id="PS51898"/>
    </source>
</evidence>
<evidence type="ECO:0000313" key="6">
    <source>
        <dbReference type="Proteomes" id="UP001565369"/>
    </source>
</evidence>
<keyword evidence="1" id="KW-0233">DNA recombination</keyword>
<comment type="caution">
    <text evidence="5">The sequence shown here is derived from an EMBL/GenBank/DDBJ whole genome shotgun (WGS) entry which is preliminary data.</text>
</comment>
<gene>
    <name evidence="3" type="ORF">ABIG07_000012</name>
    <name evidence="4" type="ORF">ABIG07_000319</name>
    <name evidence="5" type="ORF">ABIG07_006866</name>
</gene>
<evidence type="ECO:0000313" key="5">
    <source>
        <dbReference type="EMBL" id="MEY9457918.1"/>
    </source>
</evidence>
<name>A0ABV4G204_9BRAD</name>
<dbReference type="PROSITE" id="PS51898">
    <property type="entry name" value="TYR_RECOMBINASE"/>
    <property type="match status" value="1"/>
</dbReference>
<dbReference type="InterPro" id="IPR013762">
    <property type="entry name" value="Integrase-like_cat_sf"/>
</dbReference>
<feature type="domain" description="Tyr recombinase" evidence="2">
    <location>
        <begin position="192"/>
        <end position="379"/>
    </location>
</feature>
<dbReference type="EMBL" id="JBGBZJ010000002">
    <property type="protein sequence ID" value="MEY9451371.1"/>
    <property type="molecule type" value="Genomic_DNA"/>
</dbReference>
<proteinExistence type="predicted"/>
<dbReference type="Proteomes" id="UP001565369">
    <property type="component" value="Unassembled WGS sequence"/>
</dbReference>
<evidence type="ECO:0000313" key="3">
    <source>
        <dbReference type="EMBL" id="MEY9451064.1"/>
    </source>
</evidence>
<dbReference type="InterPro" id="IPR011010">
    <property type="entry name" value="DNA_brk_join_enz"/>
</dbReference>
<dbReference type="RefSeq" id="WP_340672713.1">
    <property type="nucleotide sequence ID" value="NZ_CP150124.1"/>
</dbReference>
<dbReference type="InterPro" id="IPR002104">
    <property type="entry name" value="Integrase_catalytic"/>
</dbReference>
<dbReference type="Pfam" id="PF00589">
    <property type="entry name" value="Phage_integrase"/>
    <property type="match status" value="1"/>
</dbReference>
<protein>
    <submittedName>
        <fullName evidence="5">Integrase</fullName>
    </submittedName>
</protein>
<evidence type="ECO:0000256" key="1">
    <source>
        <dbReference type="ARBA" id="ARBA00023172"/>
    </source>
</evidence>
<dbReference type="CDD" id="cd00397">
    <property type="entry name" value="DNA_BRE_C"/>
    <property type="match status" value="1"/>
</dbReference>
<sequence>MSIAARNIDQDLETAIAAVVRSLPPLPPLVRYHDDFADEVRTLRDLSEATSLDITLDGARQKIDFSVFGTASQVIKHIVVDWLARHDPHSTVFYARNLAGYVRDNGLESLKTLISAPIFSARSHWNEYARAKSIPGQAAALRAMLHSLCGLSIGHWNPSSAPLVRALKSPKVDLHRVVRTGECFLPLDHQAAIIDYIDEICGLLSRSRAAVDSVELRDACILVIAYQYAFRPGQIARIEVADVRVFSTGAVHVAVIAAKQRDKKQRVRVTRRIKREWAPLFIELLQRREREDLGANPDAPERLLLRLTPGEISDILTGLCEALTGETWTPTDLRHTAAQRLADAGVAHIALSEFMVHASYRTANVYFETSPTQAQRVNQALAISPIYANVAKIARTRTIDKEMLLQLPADKQIGGVPHGIPIAGIGGCEVGQSLCSKNPVLSCYTCRRFMPLTDTAIHERVLEDLRPIVVEFAASSRNNEQSPAFVQLRTTLDGVRRVVEGLKAEGADQ</sequence>
<accession>A0ABV4G204</accession>
<organism evidence="5 6">
    <name type="scientific">Bradyrhizobium ottawaense</name>
    <dbReference type="NCBI Taxonomy" id="931866"/>
    <lineage>
        <taxon>Bacteria</taxon>
        <taxon>Pseudomonadati</taxon>
        <taxon>Pseudomonadota</taxon>
        <taxon>Alphaproteobacteria</taxon>
        <taxon>Hyphomicrobiales</taxon>
        <taxon>Nitrobacteraceae</taxon>
        <taxon>Bradyrhizobium</taxon>
    </lineage>
</organism>
<evidence type="ECO:0000313" key="4">
    <source>
        <dbReference type="EMBL" id="MEY9451371.1"/>
    </source>
</evidence>
<dbReference type="EMBL" id="JBGBZJ010000003">
    <property type="protein sequence ID" value="MEY9457918.1"/>
    <property type="molecule type" value="Genomic_DNA"/>
</dbReference>
<dbReference type="Gene3D" id="1.10.443.10">
    <property type="entry name" value="Intergrase catalytic core"/>
    <property type="match status" value="1"/>
</dbReference>
<dbReference type="EMBL" id="JBGBZJ010000001">
    <property type="protein sequence ID" value="MEY9451064.1"/>
    <property type="molecule type" value="Genomic_DNA"/>
</dbReference>
<dbReference type="SUPFAM" id="SSF56349">
    <property type="entry name" value="DNA breaking-rejoining enzymes"/>
    <property type="match status" value="1"/>
</dbReference>
<reference evidence="5 6" key="1">
    <citation type="submission" date="2024-07" db="EMBL/GenBank/DDBJ databases">
        <title>Genomic Encyclopedia of Type Strains, Phase V (KMG-V): Genome sequencing to study the core and pangenomes of soil and plant-associated prokaryotes.</title>
        <authorList>
            <person name="Whitman W."/>
        </authorList>
    </citation>
    <scope>NUCLEOTIDE SEQUENCE [LARGE SCALE GENOMIC DNA]</scope>
    <source>
        <strain evidence="5 6">USDA 152</strain>
    </source>
</reference>